<dbReference type="Proteomes" id="UP001172142">
    <property type="component" value="Unassembled WGS sequence"/>
</dbReference>
<evidence type="ECO:0000313" key="4">
    <source>
        <dbReference type="Proteomes" id="UP001172142"/>
    </source>
</evidence>
<keyword evidence="3" id="KW-0808">Transferase</keyword>
<dbReference type="EMBL" id="JAUJWU010000001">
    <property type="protein sequence ID" value="MDN7244595.1"/>
    <property type="molecule type" value="Genomic_DNA"/>
</dbReference>
<protein>
    <submittedName>
        <fullName evidence="3">Glycosyltransferase</fullName>
        <ecNumber evidence="3">2.4.-.-</ecNumber>
    </submittedName>
</protein>
<evidence type="ECO:0000313" key="3">
    <source>
        <dbReference type="EMBL" id="MDN7244595.1"/>
    </source>
</evidence>
<dbReference type="SUPFAM" id="SSF53448">
    <property type="entry name" value="Nucleotide-diphospho-sugar transferases"/>
    <property type="match status" value="1"/>
</dbReference>
<name>A0ABT8NAL9_9BACL</name>
<dbReference type="RefSeq" id="WP_301855029.1">
    <property type="nucleotide sequence ID" value="NZ_JAUJWU010000001.1"/>
</dbReference>
<dbReference type="GO" id="GO:0016757">
    <property type="term" value="F:glycosyltransferase activity"/>
    <property type="evidence" value="ECO:0007669"/>
    <property type="project" value="UniProtKB-KW"/>
</dbReference>
<dbReference type="PANTHER" id="PTHR22916:SF3">
    <property type="entry name" value="UDP-GLCNAC:BETAGAL BETA-1,3-N-ACETYLGLUCOSAMINYLTRANSFERASE-LIKE PROTEIN 1"/>
    <property type="match status" value="1"/>
</dbReference>
<comment type="caution">
    <text evidence="3">The sequence shown here is derived from an EMBL/GenBank/DDBJ whole genome shotgun (WGS) entry which is preliminary data.</text>
</comment>
<reference evidence="3 4" key="1">
    <citation type="submission" date="2023-07" db="EMBL/GenBank/DDBJ databases">
        <title>Novel species in genus Planococcus.</title>
        <authorList>
            <person name="Ning S."/>
        </authorList>
    </citation>
    <scope>NUCLEOTIDE SEQUENCE [LARGE SCALE GENOMIC DNA]</scope>
    <source>
        <strain evidence="3 4">N017</strain>
    </source>
</reference>
<keyword evidence="4" id="KW-1185">Reference proteome</keyword>
<evidence type="ECO:0000256" key="1">
    <source>
        <dbReference type="ARBA" id="ARBA00006739"/>
    </source>
</evidence>
<feature type="domain" description="Glycosyltransferase 2-like" evidence="2">
    <location>
        <begin position="8"/>
        <end position="140"/>
    </location>
</feature>
<dbReference type="EC" id="2.4.-.-" evidence="3"/>
<dbReference type="Gene3D" id="3.90.550.10">
    <property type="entry name" value="Spore Coat Polysaccharide Biosynthesis Protein SpsA, Chain A"/>
    <property type="match status" value="1"/>
</dbReference>
<gene>
    <name evidence="3" type="ORF">QWY13_03735</name>
</gene>
<keyword evidence="3" id="KW-0328">Glycosyltransferase</keyword>
<dbReference type="Pfam" id="PF00535">
    <property type="entry name" value="Glycos_transf_2"/>
    <property type="match status" value="1"/>
</dbReference>
<organism evidence="3 4">
    <name type="scientific">Planococcus shenhongbingii</name>
    <dbReference type="NCBI Taxonomy" id="3058398"/>
    <lineage>
        <taxon>Bacteria</taxon>
        <taxon>Bacillati</taxon>
        <taxon>Bacillota</taxon>
        <taxon>Bacilli</taxon>
        <taxon>Bacillales</taxon>
        <taxon>Caryophanaceae</taxon>
        <taxon>Planococcus</taxon>
    </lineage>
</organism>
<comment type="similarity">
    <text evidence="1">Belongs to the glycosyltransferase 2 family.</text>
</comment>
<evidence type="ECO:0000259" key="2">
    <source>
        <dbReference type="Pfam" id="PF00535"/>
    </source>
</evidence>
<sequence>MEKEIKVSIACMTYNHESYIAETIESFLMQETDFNYEILIHDDASTDRTQEIIRQYEQKYPDIIKPIYQVENQFSQNIIVEYINHRRAKGKYIAFCEGDDYWTHPEKLQKQVEYMEAHPETSMCIHAAKRVEAKTKRKIADIRPFKESKVMTVEEVIEGGGDFFATNSMIYSREKLAIWPEFYFNGVVGDYPMVIFGALQGEFYYMDEDMSSYRVNSEGSWTQREFSTIAKKKKHYAEVARTLDEIDEYTDYRYSQAIQNAKKGHQFYLLLIQGKFKEIRQEEFLDLYNKMGIRYKLTSRMKHYFPGISRLLIGIKLNLIR</sequence>
<dbReference type="PANTHER" id="PTHR22916">
    <property type="entry name" value="GLYCOSYLTRANSFERASE"/>
    <property type="match status" value="1"/>
</dbReference>
<dbReference type="InterPro" id="IPR029044">
    <property type="entry name" value="Nucleotide-diphossugar_trans"/>
</dbReference>
<dbReference type="InterPro" id="IPR001173">
    <property type="entry name" value="Glyco_trans_2-like"/>
</dbReference>
<accession>A0ABT8NAL9</accession>
<proteinExistence type="inferred from homology"/>